<dbReference type="Proteomes" id="UP000030745">
    <property type="component" value="Unassembled WGS sequence"/>
</dbReference>
<keyword evidence="2 4" id="KW-0863">Zinc-finger</keyword>
<dbReference type="CDD" id="cd00065">
    <property type="entry name" value="FYVE_like_SF"/>
    <property type="match status" value="1"/>
</dbReference>
<keyword evidence="8" id="KW-1185">Reference proteome</keyword>
<dbReference type="InterPro" id="IPR011011">
    <property type="entry name" value="Znf_FYVE_PHD"/>
</dbReference>
<dbReference type="OMA" id="CCAKSLR"/>
<evidence type="ECO:0000256" key="5">
    <source>
        <dbReference type="SAM" id="MobiDB-lite"/>
    </source>
</evidence>
<evidence type="ECO:0000313" key="8">
    <source>
        <dbReference type="Proteomes" id="UP000030745"/>
    </source>
</evidence>
<gene>
    <name evidence="7" type="ORF">SPRG_15312</name>
</gene>
<dbReference type="SUPFAM" id="SSF57903">
    <property type="entry name" value="FYVE/PHD zinc finger"/>
    <property type="match status" value="1"/>
</dbReference>
<keyword evidence="3" id="KW-0862">Zinc</keyword>
<proteinExistence type="predicted"/>
<dbReference type="KEGG" id="spar:SPRG_15312"/>
<dbReference type="PANTHER" id="PTHR43102:SF2">
    <property type="entry name" value="GAF DOMAIN-CONTAINING PROTEIN"/>
    <property type="match status" value="1"/>
</dbReference>
<dbReference type="Gene3D" id="3.30.450.40">
    <property type="match status" value="1"/>
</dbReference>
<dbReference type="Gene3D" id="3.30.40.10">
    <property type="entry name" value="Zinc/RING finger domain, C3HC4 (zinc finger)"/>
    <property type="match status" value="1"/>
</dbReference>
<sequence>MPEFSYTIVGPATIYSQHPIEAEAAGRRRVRQEATAGPSDSTKKTVAFARDCALAFAKDCMEMNHRALASTKPSPSVHFDDTSRQYSVHAMLELHASLTDVLDVFAQATPAADPFLARVFDGALEMREVTSYPRAASSREVEISATSLKRVRFNARVFKKELVCLEHIETLTPTSIVRYFESVDDSVGHDDLPRHHRLTFGYYFEKVSRSNRLRLTFYGSHVLSSTQAAINLGADETCRFLTKLGDSISLLTKIVLRRRLALELPQSHRIQMDAPPPLPAIANASACTHCRKTFRLFRKANECQLCHGNVCAKCCRHEEIETADGLVTRVHVCHVCFKQVQDKYAQQVATKPRSQSRQNDEKKTIRGSSNAVVAMCRCGRPSAGACGSCAAPCCAHCSVRDPVPVGGGNVLDLQLCHACALRHRAQTTAVARYSDPIILHDEAPSLAHNTELMRTVSLTEKKASTSKQRYLRQNKPVMLFDPADLPLLPELDEPARASHGSSSNNTKLDDGLRASQGSSNHSRRNSLPPPAPTPMYPTTTSAPLVATPVAAIPTVTTPVATTPVVVTEAEETLVDQIRHFACLDVGTNDVHDELCRIATADMDCTNAYVTLIYQGSYILKGAFGASVPAQVPSDCALTAATLANNDDLLVVPDASADVRFQSSPRVTGKERIRFYCGLPIVTMDGLVLGTVAVADAAPRLRMPSAHLSAMQAFQSAVVELIESRLQAALETND</sequence>
<evidence type="ECO:0000256" key="4">
    <source>
        <dbReference type="PROSITE-ProRule" id="PRU00091"/>
    </source>
</evidence>
<dbReference type="InterPro" id="IPR017455">
    <property type="entry name" value="Znf_FYVE-rel"/>
</dbReference>
<dbReference type="InterPro" id="IPR013083">
    <property type="entry name" value="Znf_RING/FYVE/PHD"/>
</dbReference>
<evidence type="ECO:0000313" key="7">
    <source>
        <dbReference type="EMBL" id="KDO18484.1"/>
    </source>
</evidence>
<dbReference type="SUPFAM" id="SSF55781">
    <property type="entry name" value="GAF domain-like"/>
    <property type="match status" value="1"/>
</dbReference>
<evidence type="ECO:0000259" key="6">
    <source>
        <dbReference type="PROSITE" id="PS50178"/>
    </source>
</evidence>
<feature type="domain" description="FYVE-type" evidence="6">
    <location>
        <begin position="281"/>
        <end position="341"/>
    </location>
</feature>
<dbReference type="GeneID" id="24137052"/>
<name>A0A067BJ75_SAPPC</name>
<dbReference type="VEuPathDB" id="FungiDB:SPRG_15312"/>
<evidence type="ECO:0000256" key="3">
    <source>
        <dbReference type="ARBA" id="ARBA00022833"/>
    </source>
</evidence>
<evidence type="ECO:0000256" key="1">
    <source>
        <dbReference type="ARBA" id="ARBA00022723"/>
    </source>
</evidence>
<reference evidence="7 8" key="1">
    <citation type="journal article" date="2013" name="PLoS Genet.">
        <title>Distinctive expansion of potential virulence genes in the genome of the oomycete fish pathogen Saprolegnia parasitica.</title>
        <authorList>
            <person name="Jiang R.H."/>
            <person name="de Bruijn I."/>
            <person name="Haas B.J."/>
            <person name="Belmonte R."/>
            <person name="Lobach L."/>
            <person name="Christie J."/>
            <person name="van den Ackerveken G."/>
            <person name="Bottin A."/>
            <person name="Bulone V."/>
            <person name="Diaz-Moreno S.M."/>
            <person name="Dumas B."/>
            <person name="Fan L."/>
            <person name="Gaulin E."/>
            <person name="Govers F."/>
            <person name="Grenville-Briggs L.J."/>
            <person name="Horner N.R."/>
            <person name="Levin J.Z."/>
            <person name="Mammella M."/>
            <person name="Meijer H.J."/>
            <person name="Morris P."/>
            <person name="Nusbaum C."/>
            <person name="Oome S."/>
            <person name="Phillips A.J."/>
            <person name="van Rooyen D."/>
            <person name="Rzeszutek E."/>
            <person name="Saraiva M."/>
            <person name="Secombes C.J."/>
            <person name="Seidl M.F."/>
            <person name="Snel B."/>
            <person name="Stassen J.H."/>
            <person name="Sykes S."/>
            <person name="Tripathy S."/>
            <person name="van den Berg H."/>
            <person name="Vega-Arreguin J.C."/>
            <person name="Wawra S."/>
            <person name="Young S.K."/>
            <person name="Zeng Q."/>
            <person name="Dieguez-Uribeondo J."/>
            <person name="Russ C."/>
            <person name="Tyler B.M."/>
            <person name="van West P."/>
        </authorList>
    </citation>
    <scope>NUCLEOTIDE SEQUENCE [LARGE SCALE GENOMIC DNA]</scope>
    <source>
        <strain evidence="7 8">CBS 223.65</strain>
    </source>
</reference>
<dbReference type="RefSeq" id="XP_012210803.1">
    <property type="nucleotide sequence ID" value="XM_012355413.1"/>
</dbReference>
<dbReference type="InterPro" id="IPR029016">
    <property type="entry name" value="GAF-like_dom_sf"/>
</dbReference>
<dbReference type="EMBL" id="KK583429">
    <property type="protein sequence ID" value="KDO18484.1"/>
    <property type="molecule type" value="Genomic_DNA"/>
</dbReference>
<dbReference type="PROSITE" id="PS50178">
    <property type="entry name" value="ZF_FYVE"/>
    <property type="match status" value="1"/>
</dbReference>
<keyword evidence="1" id="KW-0479">Metal-binding</keyword>
<evidence type="ECO:0000256" key="2">
    <source>
        <dbReference type="ARBA" id="ARBA00022771"/>
    </source>
</evidence>
<dbReference type="AlphaFoldDB" id="A0A067BJ75"/>
<organism evidence="7 8">
    <name type="scientific">Saprolegnia parasitica (strain CBS 223.65)</name>
    <dbReference type="NCBI Taxonomy" id="695850"/>
    <lineage>
        <taxon>Eukaryota</taxon>
        <taxon>Sar</taxon>
        <taxon>Stramenopiles</taxon>
        <taxon>Oomycota</taxon>
        <taxon>Saprolegniomycetes</taxon>
        <taxon>Saprolegniales</taxon>
        <taxon>Saprolegniaceae</taxon>
        <taxon>Saprolegnia</taxon>
    </lineage>
</organism>
<dbReference type="GO" id="GO:0008270">
    <property type="term" value="F:zinc ion binding"/>
    <property type="evidence" value="ECO:0007669"/>
    <property type="project" value="UniProtKB-KW"/>
</dbReference>
<dbReference type="PANTHER" id="PTHR43102">
    <property type="entry name" value="SLR1143 PROTEIN"/>
    <property type="match status" value="1"/>
</dbReference>
<protein>
    <recommendedName>
        <fullName evidence="6">FYVE-type domain-containing protein</fullName>
    </recommendedName>
</protein>
<dbReference type="OrthoDB" id="303614at2759"/>
<dbReference type="STRING" id="695850.A0A067BJ75"/>
<feature type="region of interest" description="Disordered" evidence="5">
    <location>
        <begin position="493"/>
        <end position="540"/>
    </location>
</feature>
<accession>A0A067BJ75</accession>